<name>A0ABP6SVU4_9ACTN</name>
<dbReference type="Proteomes" id="UP001501676">
    <property type="component" value="Unassembled WGS sequence"/>
</dbReference>
<gene>
    <name evidence="1" type="ORF">GCM10020369_22350</name>
</gene>
<proteinExistence type="predicted"/>
<organism evidence="1 2">
    <name type="scientific">Cryptosporangium minutisporangium</name>
    <dbReference type="NCBI Taxonomy" id="113569"/>
    <lineage>
        <taxon>Bacteria</taxon>
        <taxon>Bacillati</taxon>
        <taxon>Actinomycetota</taxon>
        <taxon>Actinomycetes</taxon>
        <taxon>Cryptosporangiales</taxon>
        <taxon>Cryptosporangiaceae</taxon>
        <taxon>Cryptosporangium</taxon>
    </lineage>
</organism>
<protein>
    <submittedName>
        <fullName evidence="1">Uncharacterized protein</fullName>
    </submittedName>
</protein>
<keyword evidence="2" id="KW-1185">Reference proteome</keyword>
<accession>A0ABP6SVU4</accession>
<evidence type="ECO:0000313" key="1">
    <source>
        <dbReference type="EMBL" id="GAA3386143.1"/>
    </source>
</evidence>
<dbReference type="EMBL" id="BAAAYN010000014">
    <property type="protein sequence ID" value="GAA3386143.1"/>
    <property type="molecule type" value="Genomic_DNA"/>
</dbReference>
<sequence>MAMTSFDRMFIELDEPDYEGTELDFGVFADDRPDDADALVSDWATAETYGAAA</sequence>
<comment type="caution">
    <text evidence="1">The sequence shown here is derived from an EMBL/GenBank/DDBJ whole genome shotgun (WGS) entry which is preliminary data.</text>
</comment>
<reference evidence="2" key="1">
    <citation type="journal article" date="2019" name="Int. J. Syst. Evol. Microbiol.">
        <title>The Global Catalogue of Microorganisms (GCM) 10K type strain sequencing project: providing services to taxonomists for standard genome sequencing and annotation.</title>
        <authorList>
            <consortium name="The Broad Institute Genomics Platform"/>
            <consortium name="The Broad Institute Genome Sequencing Center for Infectious Disease"/>
            <person name="Wu L."/>
            <person name="Ma J."/>
        </authorList>
    </citation>
    <scope>NUCLEOTIDE SEQUENCE [LARGE SCALE GENOMIC DNA]</scope>
    <source>
        <strain evidence="2">JCM 9458</strain>
    </source>
</reference>
<evidence type="ECO:0000313" key="2">
    <source>
        <dbReference type="Proteomes" id="UP001501676"/>
    </source>
</evidence>